<comment type="caution">
    <text evidence="2">The sequence shown here is derived from an EMBL/GenBank/DDBJ whole genome shotgun (WGS) entry which is preliminary data.</text>
</comment>
<feature type="compositionally biased region" description="Basic and acidic residues" evidence="1">
    <location>
        <begin position="1"/>
        <end position="10"/>
    </location>
</feature>
<proteinExistence type="predicted"/>
<sequence>MRTYAGHERGGASTPDLFSGSETPWPVGRDPGKPSTALRPWHEEKSGPQVASRMTSASKAFTRSGHSKEAFSGLCEERGCAPTGVAAPKRQRSGTA</sequence>
<dbReference type="Proteomes" id="UP001066276">
    <property type="component" value="Chromosome 8"/>
</dbReference>
<feature type="region of interest" description="Disordered" evidence="1">
    <location>
        <begin position="1"/>
        <end position="96"/>
    </location>
</feature>
<dbReference type="AlphaFoldDB" id="A0AAV7NCU0"/>
<feature type="compositionally biased region" description="Polar residues" evidence="1">
    <location>
        <begin position="52"/>
        <end position="61"/>
    </location>
</feature>
<keyword evidence="3" id="KW-1185">Reference proteome</keyword>
<reference evidence="2" key="1">
    <citation type="journal article" date="2022" name="bioRxiv">
        <title>Sequencing and chromosome-scale assembly of the giantPleurodeles waltlgenome.</title>
        <authorList>
            <person name="Brown T."/>
            <person name="Elewa A."/>
            <person name="Iarovenko S."/>
            <person name="Subramanian E."/>
            <person name="Araus A.J."/>
            <person name="Petzold A."/>
            <person name="Susuki M."/>
            <person name="Suzuki K.-i.T."/>
            <person name="Hayashi T."/>
            <person name="Toyoda A."/>
            <person name="Oliveira C."/>
            <person name="Osipova E."/>
            <person name="Leigh N.D."/>
            <person name="Simon A."/>
            <person name="Yun M.H."/>
        </authorList>
    </citation>
    <scope>NUCLEOTIDE SEQUENCE</scope>
    <source>
        <strain evidence="2">20211129_DDA</strain>
        <tissue evidence="2">Liver</tissue>
    </source>
</reference>
<protein>
    <submittedName>
        <fullName evidence="2">Uncharacterized protein</fullName>
    </submittedName>
</protein>
<evidence type="ECO:0000313" key="2">
    <source>
        <dbReference type="EMBL" id="KAJ1112972.1"/>
    </source>
</evidence>
<organism evidence="2 3">
    <name type="scientific">Pleurodeles waltl</name>
    <name type="common">Iberian ribbed newt</name>
    <dbReference type="NCBI Taxonomy" id="8319"/>
    <lineage>
        <taxon>Eukaryota</taxon>
        <taxon>Metazoa</taxon>
        <taxon>Chordata</taxon>
        <taxon>Craniata</taxon>
        <taxon>Vertebrata</taxon>
        <taxon>Euteleostomi</taxon>
        <taxon>Amphibia</taxon>
        <taxon>Batrachia</taxon>
        <taxon>Caudata</taxon>
        <taxon>Salamandroidea</taxon>
        <taxon>Salamandridae</taxon>
        <taxon>Pleurodelinae</taxon>
        <taxon>Pleurodeles</taxon>
    </lineage>
</organism>
<evidence type="ECO:0000256" key="1">
    <source>
        <dbReference type="SAM" id="MobiDB-lite"/>
    </source>
</evidence>
<gene>
    <name evidence="2" type="ORF">NDU88_001232</name>
</gene>
<evidence type="ECO:0000313" key="3">
    <source>
        <dbReference type="Proteomes" id="UP001066276"/>
    </source>
</evidence>
<name>A0AAV7NCU0_PLEWA</name>
<accession>A0AAV7NCU0</accession>
<dbReference type="EMBL" id="JANPWB010000012">
    <property type="protein sequence ID" value="KAJ1112972.1"/>
    <property type="molecule type" value="Genomic_DNA"/>
</dbReference>